<evidence type="ECO:0000313" key="2">
    <source>
        <dbReference type="EMBL" id="KAJ3782349.1"/>
    </source>
</evidence>
<feature type="region of interest" description="Disordered" evidence="1">
    <location>
        <begin position="376"/>
        <end position="418"/>
    </location>
</feature>
<comment type="caution">
    <text evidence="2">The sequence shown here is derived from an EMBL/GenBank/DDBJ whole genome shotgun (WGS) entry which is preliminary data.</text>
</comment>
<proteinExistence type="predicted"/>
<feature type="region of interest" description="Disordered" evidence="1">
    <location>
        <begin position="526"/>
        <end position="551"/>
    </location>
</feature>
<protein>
    <submittedName>
        <fullName evidence="2">Uncharacterized protein</fullName>
    </submittedName>
</protein>
<feature type="compositionally biased region" description="Acidic residues" evidence="1">
    <location>
        <begin position="376"/>
        <end position="388"/>
    </location>
</feature>
<name>A0AA38K8N4_9AGAR</name>
<feature type="compositionally biased region" description="Basic and acidic residues" evidence="1">
    <location>
        <begin position="526"/>
        <end position="545"/>
    </location>
</feature>
<sequence length="551" mass="64368">MTLLDLISEPFGPYPDASILSGDLPKLMRAPNKLELRNVYMKSKGRPTGLDVTEYVATPPRKTLSVQFFGILKIEDLRWLSPQGHEWLQNSLRERDEARNSNIKESRLTLSSLYGTLPGTGSKISVWIYCKKNHQASFLRKEGHFRGDLVFQTQFGTPRPRTVFWSIRSLDIRTASLSRNYLEHWRFFDCIKQLHLSDPSYPLQKRKPKHIMLALKQRFQADAKHHRHDFDPGFDSDVDEEGNTTLPRRPRHLSSAEVYGVMASHAEWFLAQQLATSYTIHTYVNLKKWYEFCLKVKQVKPEKRRLQHETQPWRKWMWGDPYIPPLTKKKLQAQQNQQPSQTGSIDLSRFGIVPGGWEARIEKRCINYEFPDVYDDEGYPGEEQPFEDDGAHGRPMYDSDMSFEDRSAPSGSDSDDSDVDIQWVRAIPRWLMYTPVMHPGQHKWCCPDRDCEYYADLLEMKRSTRFSAPEYEFLQSDSLMIGESQVQELLLSVIEEHYHEHLMRIGYNVTSSMTRNMKPKIRIERWQPDGESENGHGNEELNVKEEDMDLS</sequence>
<dbReference type="EMBL" id="MU793482">
    <property type="protein sequence ID" value="KAJ3782349.1"/>
    <property type="molecule type" value="Genomic_DNA"/>
</dbReference>
<feature type="compositionally biased region" description="Basic and acidic residues" evidence="1">
    <location>
        <begin position="389"/>
        <end position="407"/>
    </location>
</feature>
<dbReference type="Proteomes" id="UP001163798">
    <property type="component" value="Unassembled WGS sequence"/>
</dbReference>
<keyword evidence="3" id="KW-1185">Reference proteome</keyword>
<evidence type="ECO:0000313" key="3">
    <source>
        <dbReference type="Proteomes" id="UP001163798"/>
    </source>
</evidence>
<accession>A0AA38K8N4</accession>
<organism evidence="2 3">
    <name type="scientific">Lentinula aff. detonsa</name>
    <dbReference type="NCBI Taxonomy" id="2804958"/>
    <lineage>
        <taxon>Eukaryota</taxon>
        <taxon>Fungi</taxon>
        <taxon>Dikarya</taxon>
        <taxon>Basidiomycota</taxon>
        <taxon>Agaricomycotina</taxon>
        <taxon>Agaricomycetes</taxon>
        <taxon>Agaricomycetidae</taxon>
        <taxon>Agaricales</taxon>
        <taxon>Marasmiineae</taxon>
        <taxon>Omphalotaceae</taxon>
        <taxon>Lentinula</taxon>
    </lineage>
</organism>
<dbReference type="AlphaFoldDB" id="A0AA38K8N4"/>
<reference evidence="2" key="1">
    <citation type="submission" date="2022-08" db="EMBL/GenBank/DDBJ databases">
        <authorList>
            <consortium name="DOE Joint Genome Institute"/>
            <person name="Min B."/>
            <person name="Riley R."/>
            <person name="Sierra-Patev S."/>
            <person name="Naranjo-Ortiz M."/>
            <person name="Looney B."/>
            <person name="Konkel Z."/>
            <person name="Slot J.C."/>
            <person name="Sakamoto Y."/>
            <person name="Steenwyk J.L."/>
            <person name="Rokas A."/>
            <person name="Carro J."/>
            <person name="Camarero S."/>
            <person name="Ferreira P."/>
            <person name="Molpeceres G."/>
            <person name="Ruiz-Duenas F.J."/>
            <person name="Serrano A."/>
            <person name="Henrissat B."/>
            <person name="Drula E."/>
            <person name="Hughes K.W."/>
            <person name="Mata J.L."/>
            <person name="Ishikawa N.K."/>
            <person name="Vargas-Isla R."/>
            <person name="Ushijima S."/>
            <person name="Smith C.A."/>
            <person name="Ahrendt S."/>
            <person name="Andreopoulos W."/>
            <person name="He G."/>
            <person name="Labutti K."/>
            <person name="Lipzen A."/>
            <person name="Ng V."/>
            <person name="Sandor L."/>
            <person name="Barry K."/>
            <person name="Martinez A.T."/>
            <person name="Xiao Y."/>
            <person name="Gibbons J.G."/>
            <person name="Terashima K."/>
            <person name="Hibbett D.S."/>
            <person name="Grigoriev I.V."/>
        </authorList>
    </citation>
    <scope>NUCLEOTIDE SEQUENCE</scope>
    <source>
        <strain evidence="2">TFB10291</strain>
    </source>
</reference>
<gene>
    <name evidence="2" type="ORF">GGU10DRAFT_81994</name>
</gene>
<evidence type="ECO:0000256" key="1">
    <source>
        <dbReference type="SAM" id="MobiDB-lite"/>
    </source>
</evidence>